<dbReference type="SUPFAM" id="SSF50630">
    <property type="entry name" value="Acid proteases"/>
    <property type="match status" value="1"/>
</dbReference>
<evidence type="ECO:0000313" key="5">
    <source>
        <dbReference type="Proteomes" id="UP000230423"/>
    </source>
</evidence>
<dbReference type="GO" id="GO:0006508">
    <property type="term" value="P:proteolysis"/>
    <property type="evidence" value="ECO:0007669"/>
    <property type="project" value="UniProtKB-KW"/>
</dbReference>
<dbReference type="AlphaFoldDB" id="A0A2G9UZC2"/>
<dbReference type="Gene3D" id="2.60.40.1960">
    <property type="match status" value="1"/>
</dbReference>
<sequence length="151" mass="16598">MIPEVSYNDNAGELTLCGTDPAHYKGQLVWAPVVVEKYWQIEMGPVYVGRTPVTNGTTQAIVDTGTSIIVGPPDVIQEIVQQIGANTTPNNLPTVDCKAIRQLPPITFNIACRSFVLHGPDYIVQVVSRCQFKPAGALPKRILLERTEKQR</sequence>
<feature type="domain" description="Peptidase A1" evidence="3">
    <location>
        <begin position="1"/>
        <end position="151"/>
    </location>
</feature>
<comment type="similarity">
    <text evidence="1 2">Belongs to the peptidase A1 family.</text>
</comment>
<dbReference type="Pfam" id="PF00026">
    <property type="entry name" value="Asp"/>
    <property type="match status" value="1"/>
</dbReference>
<dbReference type="PANTHER" id="PTHR47966:SF51">
    <property type="entry name" value="BETA-SITE APP-CLEAVING ENZYME, ISOFORM A-RELATED"/>
    <property type="match status" value="1"/>
</dbReference>
<dbReference type="InterPro" id="IPR001969">
    <property type="entry name" value="Aspartic_peptidase_AS"/>
</dbReference>
<accession>A0A2G9UZC2</accession>
<organism evidence="4 5">
    <name type="scientific">Teladorsagia circumcincta</name>
    <name type="common">Brown stomach worm</name>
    <name type="synonym">Ostertagia circumcincta</name>
    <dbReference type="NCBI Taxonomy" id="45464"/>
    <lineage>
        <taxon>Eukaryota</taxon>
        <taxon>Metazoa</taxon>
        <taxon>Ecdysozoa</taxon>
        <taxon>Nematoda</taxon>
        <taxon>Chromadorea</taxon>
        <taxon>Rhabditida</taxon>
        <taxon>Rhabditina</taxon>
        <taxon>Rhabditomorpha</taxon>
        <taxon>Strongyloidea</taxon>
        <taxon>Trichostrongylidae</taxon>
        <taxon>Teladorsagia</taxon>
    </lineage>
</organism>
<dbReference type="InterPro" id="IPR033121">
    <property type="entry name" value="PEPTIDASE_A1"/>
</dbReference>
<keyword evidence="2" id="KW-0064">Aspartyl protease</keyword>
<reference evidence="4 5" key="1">
    <citation type="submission" date="2015-09" db="EMBL/GenBank/DDBJ databases">
        <title>Draft genome of the parasitic nematode Teladorsagia circumcincta isolate WARC Sus (inbred).</title>
        <authorList>
            <person name="Mitreva M."/>
        </authorList>
    </citation>
    <scope>NUCLEOTIDE SEQUENCE [LARGE SCALE GENOMIC DNA]</scope>
    <source>
        <strain evidence="4 5">S</strain>
    </source>
</reference>
<dbReference type="InterPro" id="IPR021109">
    <property type="entry name" value="Peptidase_aspartic_dom_sf"/>
</dbReference>
<dbReference type="PROSITE" id="PS00141">
    <property type="entry name" value="ASP_PROTEASE"/>
    <property type="match status" value="1"/>
</dbReference>
<dbReference type="EMBL" id="KZ345123">
    <property type="protein sequence ID" value="PIO75609.1"/>
    <property type="molecule type" value="Genomic_DNA"/>
</dbReference>
<dbReference type="OrthoDB" id="771136at2759"/>
<evidence type="ECO:0000256" key="1">
    <source>
        <dbReference type="ARBA" id="ARBA00007447"/>
    </source>
</evidence>
<dbReference type="PROSITE" id="PS51767">
    <property type="entry name" value="PEPTIDASE_A1"/>
    <property type="match status" value="1"/>
</dbReference>
<dbReference type="InterPro" id="IPR001461">
    <property type="entry name" value="Aspartic_peptidase_A1"/>
</dbReference>
<keyword evidence="5" id="KW-1185">Reference proteome</keyword>
<name>A0A2G9UZC2_TELCI</name>
<dbReference type="Proteomes" id="UP000230423">
    <property type="component" value="Unassembled WGS sequence"/>
</dbReference>
<evidence type="ECO:0000259" key="3">
    <source>
        <dbReference type="PROSITE" id="PS51767"/>
    </source>
</evidence>
<keyword evidence="2 4" id="KW-0645">Protease</keyword>
<proteinExistence type="inferred from homology"/>
<gene>
    <name evidence="4" type="ORF">TELCIR_02340</name>
</gene>
<dbReference type="PRINTS" id="PR00792">
    <property type="entry name" value="PEPSIN"/>
</dbReference>
<dbReference type="PANTHER" id="PTHR47966">
    <property type="entry name" value="BETA-SITE APP-CLEAVING ENZYME, ISOFORM A-RELATED"/>
    <property type="match status" value="1"/>
</dbReference>
<protein>
    <submittedName>
        <fullName evidence="4">Eukaryotic aspartyl protease</fullName>
    </submittedName>
</protein>
<dbReference type="Gene3D" id="2.40.70.10">
    <property type="entry name" value="Acid Proteases"/>
    <property type="match status" value="1"/>
</dbReference>
<evidence type="ECO:0000256" key="2">
    <source>
        <dbReference type="RuleBase" id="RU000454"/>
    </source>
</evidence>
<keyword evidence="2" id="KW-0378">Hydrolase</keyword>
<dbReference type="GO" id="GO:0004190">
    <property type="term" value="F:aspartic-type endopeptidase activity"/>
    <property type="evidence" value="ECO:0007669"/>
    <property type="project" value="UniProtKB-KW"/>
</dbReference>
<evidence type="ECO:0000313" key="4">
    <source>
        <dbReference type="EMBL" id="PIO75609.1"/>
    </source>
</evidence>